<proteinExistence type="predicted"/>
<protein>
    <submittedName>
        <fullName evidence="2">Uncharacterized protein</fullName>
    </submittedName>
</protein>
<evidence type="ECO:0000313" key="2">
    <source>
        <dbReference type="EMBL" id="GJT14883.1"/>
    </source>
</evidence>
<feature type="compositionally biased region" description="Acidic residues" evidence="1">
    <location>
        <begin position="41"/>
        <end position="70"/>
    </location>
</feature>
<organism evidence="2 3">
    <name type="scientific">Tanacetum coccineum</name>
    <dbReference type="NCBI Taxonomy" id="301880"/>
    <lineage>
        <taxon>Eukaryota</taxon>
        <taxon>Viridiplantae</taxon>
        <taxon>Streptophyta</taxon>
        <taxon>Embryophyta</taxon>
        <taxon>Tracheophyta</taxon>
        <taxon>Spermatophyta</taxon>
        <taxon>Magnoliopsida</taxon>
        <taxon>eudicotyledons</taxon>
        <taxon>Gunneridae</taxon>
        <taxon>Pentapetalae</taxon>
        <taxon>asterids</taxon>
        <taxon>campanulids</taxon>
        <taxon>Asterales</taxon>
        <taxon>Asteraceae</taxon>
        <taxon>Asteroideae</taxon>
        <taxon>Anthemideae</taxon>
        <taxon>Anthemidinae</taxon>
        <taxon>Tanacetum</taxon>
    </lineage>
</organism>
<feature type="region of interest" description="Disordered" evidence="1">
    <location>
        <begin position="34"/>
        <end position="72"/>
    </location>
</feature>
<reference evidence="2" key="2">
    <citation type="submission" date="2022-01" db="EMBL/GenBank/DDBJ databases">
        <authorList>
            <person name="Yamashiro T."/>
            <person name="Shiraishi A."/>
            <person name="Satake H."/>
            <person name="Nakayama K."/>
        </authorList>
    </citation>
    <scope>NUCLEOTIDE SEQUENCE</scope>
</reference>
<evidence type="ECO:0000256" key="1">
    <source>
        <dbReference type="SAM" id="MobiDB-lite"/>
    </source>
</evidence>
<accession>A0ABQ5BMU2</accession>
<reference evidence="2" key="1">
    <citation type="journal article" date="2022" name="Int. J. Mol. Sci.">
        <title>Draft Genome of Tanacetum Coccineum: Genomic Comparison of Closely Related Tanacetum-Family Plants.</title>
        <authorList>
            <person name="Yamashiro T."/>
            <person name="Shiraishi A."/>
            <person name="Nakayama K."/>
            <person name="Satake H."/>
        </authorList>
    </citation>
    <scope>NUCLEOTIDE SEQUENCE</scope>
</reference>
<name>A0ABQ5BMU2_9ASTR</name>
<dbReference type="EMBL" id="BQNB010013351">
    <property type="protein sequence ID" value="GJT14883.1"/>
    <property type="molecule type" value="Genomic_DNA"/>
</dbReference>
<gene>
    <name evidence="2" type="ORF">Tco_0873589</name>
</gene>
<keyword evidence="3" id="KW-1185">Reference proteome</keyword>
<evidence type="ECO:0000313" key="3">
    <source>
        <dbReference type="Proteomes" id="UP001151760"/>
    </source>
</evidence>
<comment type="caution">
    <text evidence="2">The sequence shown here is derived from an EMBL/GenBank/DDBJ whole genome shotgun (WGS) entry which is preliminary data.</text>
</comment>
<sequence>MDKVDHISPLELDGLAKKEAEEVIKDVRLDQKEIEDLRSEIEEEEEKEIEEEEEEDQVEEKEKEDDEDDVYKDLLLHPELAYFVS</sequence>
<dbReference type="Proteomes" id="UP001151760">
    <property type="component" value="Unassembled WGS sequence"/>
</dbReference>